<feature type="compositionally biased region" description="Basic and acidic residues" evidence="1">
    <location>
        <begin position="30"/>
        <end position="49"/>
    </location>
</feature>
<name>M7ZUZ3_TRIUA</name>
<feature type="region of interest" description="Disordered" evidence="1">
    <location>
        <begin position="1"/>
        <end position="53"/>
    </location>
</feature>
<reference evidence="2" key="1">
    <citation type="journal article" date="2013" name="Nature">
        <title>Draft genome of the wheat A-genome progenitor Triticum urartu.</title>
        <authorList>
            <person name="Ling H.Q."/>
            <person name="Zhao S."/>
            <person name="Liu D."/>
            <person name="Wang J."/>
            <person name="Sun H."/>
            <person name="Zhang C."/>
            <person name="Fan H."/>
            <person name="Li D."/>
            <person name="Dong L."/>
            <person name="Tao Y."/>
            <person name="Gao C."/>
            <person name="Wu H."/>
            <person name="Li Y."/>
            <person name="Cui Y."/>
            <person name="Guo X."/>
            <person name="Zheng S."/>
            <person name="Wang B."/>
            <person name="Yu K."/>
            <person name="Liang Q."/>
            <person name="Yang W."/>
            <person name="Lou X."/>
            <person name="Chen J."/>
            <person name="Feng M."/>
            <person name="Jian J."/>
            <person name="Zhang X."/>
            <person name="Luo G."/>
            <person name="Jiang Y."/>
            <person name="Liu J."/>
            <person name="Wang Z."/>
            <person name="Sha Y."/>
            <person name="Zhang B."/>
            <person name="Wu H."/>
            <person name="Tang D."/>
            <person name="Shen Q."/>
            <person name="Xue P."/>
            <person name="Zou S."/>
            <person name="Wang X."/>
            <person name="Liu X."/>
            <person name="Wang F."/>
            <person name="Yang Y."/>
            <person name="An X."/>
            <person name="Dong Z."/>
            <person name="Zhang K."/>
            <person name="Zhang X."/>
            <person name="Luo M.C."/>
            <person name="Dvorak J."/>
            <person name="Tong Y."/>
            <person name="Wang J."/>
            <person name="Yang H."/>
            <person name="Li Z."/>
            <person name="Wang D."/>
            <person name="Zhang A."/>
            <person name="Wang J."/>
        </authorList>
    </citation>
    <scope>NUCLEOTIDE SEQUENCE</scope>
</reference>
<accession>M7ZUZ3</accession>
<dbReference type="OMA" id="CEERSWR"/>
<gene>
    <name evidence="2" type="ORF">TRIUR3_30485</name>
</gene>
<dbReference type="EMBL" id="KD161455">
    <property type="protein sequence ID" value="EMS56190.1"/>
    <property type="molecule type" value="Genomic_DNA"/>
</dbReference>
<evidence type="ECO:0000313" key="2">
    <source>
        <dbReference type="EMBL" id="EMS56190.1"/>
    </source>
</evidence>
<organism evidence="2">
    <name type="scientific">Triticum urartu</name>
    <name type="common">Red wild einkorn</name>
    <name type="synonym">Crithodium urartu</name>
    <dbReference type="NCBI Taxonomy" id="4572"/>
    <lineage>
        <taxon>Eukaryota</taxon>
        <taxon>Viridiplantae</taxon>
        <taxon>Streptophyta</taxon>
        <taxon>Embryophyta</taxon>
        <taxon>Tracheophyta</taxon>
        <taxon>Spermatophyta</taxon>
        <taxon>Magnoliopsida</taxon>
        <taxon>Liliopsida</taxon>
        <taxon>Poales</taxon>
        <taxon>Poaceae</taxon>
        <taxon>BOP clade</taxon>
        <taxon>Pooideae</taxon>
        <taxon>Triticodae</taxon>
        <taxon>Triticeae</taxon>
        <taxon>Triticinae</taxon>
        <taxon>Triticum</taxon>
    </lineage>
</organism>
<evidence type="ECO:0000256" key="1">
    <source>
        <dbReference type="SAM" id="MobiDB-lite"/>
    </source>
</evidence>
<dbReference type="AlphaFoldDB" id="M7ZUZ3"/>
<proteinExistence type="predicted"/>
<protein>
    <submittedName>
        <fullName evidence="2">Uncharacterized protein</fullName>
    </submittedName>
</protein>
<feature type="region of interest" description="Disordered" evidence="1">
    <location>
        <begin position="106"/>
        <end position="127"/>
    </location>
</feature>
<sequence>MACGGEVGPGARREGAVATAANGGEVLGGDEEKREEKRTGEELLRRDCSGDQSARSCRCEERSWRGRGRAMVRGEVDDFGLARRRQSRGGGEAEGMRSMVAPWLASAHGAGSGSSGARRHGIREQRG</sequence>